<feature type="non-terminal residue" evidence="2">
    <location>
        <position position="52"/>
    </location>
</feature>
<feature type="compositionally biased region" description="Low complexity" evidence="1">
    <location>
        <begin position="25"/>
        <end position="37"/>
    </location>
</feature>
<evidence type="ECO:0000313" key="2">
    <source>
        <dbReference type="EMBL" id="CAK0797289.1"/>
    </source>
</evidence>
<keyword evidence="3" id="KW-1185">Reference proteome</keyword>
<proteinExistence type="predicted"/>
<sequence>RRGRGTGGPAGLRRGAARWRRPARPGRQAHAAAAAGRGHPGPRVHRAAEGHL</sequence>
<feature type="compositionally biased region" description="Gly residues" evidence="1">
    <location>
        <begin position="1"/>
        <end position="10"/>
    </location>
</feature>
<organism evidence="2 3">
    <name type="scientific">Prorocentrum cordatum</name>
    <dbReference type="NCBI Taxonomy" id="2364126"/>
    <lineage>
        <taxon>Eukaryota</taxon>
        <taxon>Sar</taxon>
        <taxon>Alveolata</taxon>
        <taxon>Dinophyceae</taxon>
        <taxon>Prorocentrales</taxon>
        <taxon>Prorocentraceae</taxon>
        <taxon>Prorocentrum</taxon>
    </lineage>
</organism>
<feature type="compositionally biased region" description="Basic residues" evidence="1">
    <location>
        <begin position="15"/>
        <end position="24"/>
    </location>
</feature>
<comment type="caution">
    <text evidence="2">The sequence shown here is derived from an EMBL/GenBank/DDBJ whole genome shotgun (WGS) entry which is preliminary data.</text>
</comment>
<reference evidence="2" key="1">
    <citation type="submission" date="2023-10" db="EMBL/GenBank/DDBJ databases">
        <authorList>
            <person name="Chen Y."/>
            <person name="Shah S."/>
            <person name="Dougan E. K."/>
            <person name="Thang M."/>
            <person name="Chan C."/>
        </authorList>
    </citation>
    <scope>NUCLEOTIDE SEQUENCE [LARGE SCALE GENOMIC DNA]</scope>
</reference>
<accession>A0ABN9PZI7</accession>
<dbReference type="Proteomes" id="UP001189429">
    <property type="component" value="Unassembled WGS sequence"/>
</dbReference>
<protein>
    <submittedName>
        <fullName evidence="2">Uncharacterized protein</fullName>
    </submittedName>
</protein>
<name>A0ABN9PZI7_9DINO</name>
<feature type="non-terminal residue" evidence="2">
    <location>
        <position position="1"/>
    </location>
</feature>
<dbReference type="EMBL" id="CAUYUJ010001724">
    <property type="protein sequence ID" value="CAK0797289.1"/>
    <property type="molecule type" value="Genomic_DNA"/>
</dbReference>
<evidence type="ECO:0000313" key="3">
    <source>
        <dbReference type="Proteomes" id="UP001189429"/>
    </source>
</evidence>
<gene>
    <name evidence="2" type="ORF">PCOR1329_LOCUS6424</name>
</gene>
<feature type="region of interest" description="Disordered" evidence="1">
    <location>
        <begin position="1"/>
        <end position="52"/>
    </location>
</feature>
<evidence type="ECO:0000256" key="1">
    <source>
        <dbReference type="SAM" id="MobiDB-lite"/>
    </source>
</evidence>